<dbReference type="InterPro" id="IPR043504">
    <property type="entry name" value="Peptidase_S1_PA_chymotrypsin"/>
</dbReference>
<dbReference type="eggNOG" id="ENOG502SGEJ">
    <property type="taxonomic scope" value="Eukaryota"/>
</dbReference>
<dbReference type="RefSeq" id="XP_009222717.1">
    <property type="nucleotide sequence ID" value="XM_009224453.1"/>
</dbReference>
<dbReference type="Gene3D" id="2.40.10.10">
    <property type="entry name" value="Trypsin-like serine proteases"/>
    <property type="match status" value="2"/>
</dbReference>
<evidence type="ECO:0000313" key="3">
    <source>
        <dbReference type="EnsemblFungi" id="EJT76717"/>
    </source>
</evidence>
<dbReference type="SUPFAM" id="SSF50494">
    <property type="entry name" value="Trypsin-like serine proteases"/>
    <property type="match status" value="1"/>
</dbReference>
<proteinExistence type="predicted"/>
<keyword evidence="4" id="KW-1185">Reference proteome</keyword>
<evidence type="ECO:0008006" key="5">
    <source>
        <dbReference type="Google" id="ProtNLM"/>
    </source>
</evidence>
<reference evidence="2" key="2">
    <citation type="submission" date="2010-07" db="EMBL/GenBank/DDBJ databases">
        <authorList>
            <consortium name="The Broad Institute Genome Sequencing Platform"/>
            <consortium name="Broad Institute Genome Sequencing Center for Infectious Disease"/>
            <person name="Ma L.-J."/>
            <person name="Dead R."/>
            <person name="Young S."/>
            <person name="Zeng Q."/>
            <person name="Koehrsen M."/>
            <person name="Alvarado L."/>
            <person name="Berlin A."/>
            <person name="Chapman S.B."/>
            <person name="Chen Z."/>
            <person name="Freedman E."/>
            <person name="Gellesch M."/>
            <person name="Goldberg J."/>
            <person name="Griggs A."/>
            <person name="Gujja S."/>
            <person name="Heilman E.R."/>
            <person name="Heiman D."/>
            <person name="Hepburn T."/>
            <person name="Howarth C."/>
            <person name="Jen D."/>
            <person name="Larson L."/>
            <person name="Mehta T."/>
            <person name="Neiman D."/>
            <person name="Pearson M."/>
            <person name="Roberts A."/>
            <person name="Saif S."/>
            <person name="Shea T."/>
            <person name="Shenoy N."/>
            <person name="Sisk P."/>
            <person name="Stolte C."/>
            <person name="Sykes S."/>
            <person name="Walk T."/>
            <person name="White J."/>
            <person name="Yandava C."/>
            <person name="Haas B."/>
            <person name="Nusbaum C."/>
            <person name="Birren B."/>
        </authorList>
    </citation>
    <scope>NUCLEOTIDE SEQUENCE</scope>
    <source>
        <strain evidence="2">R3-111a-1</strain>
    </source>
</reference>
<reference evidence="3" key="5">
    <citation type="submission" date="2018-04" db="UniProtKB">
        <authorList>
            <consortium name="EnsemblFungi"/>
        </authorList>
    </citation>
    <scope>IDENTIFICATION</scope>
    <source>
        <strain evidence="3">R3-111a-1</strain>
    </source>
</reference>
<evidence type="ECO:0000313" key="4">
    <source>
        <dbReference type="Proteomes" id="UP000006039"/>
    </source>
</evidence>
<protein>
    <recommendedName>
        <fullName evidence="5">Serine protease</fullName>
    </recommendedName>
</protein>
<organism evidence="2">
    <name type="scientific">Gaeumannomyces tritici (strain R3-111a-1)</name>
    <name type="common">Wheat and barley take-all root rot fungus</name>
    <name type="synonym">Gaeumannomyces graminis var. tritici</name>
    <dbReference type="NCBI Taxonomy" id="644352"/>
    <lineage>
        <taxon>Eukaryota</taxon>
        <taxon>Fungi</taxon>
        <taxon>Dikarya</taxon>
        <taxon>Ascomycota</taxon>
        <taxon>Pezizomycotina</taxon>
        <taxon>Sordariomycetes</taxon>
        <taxon>Sordariomycetidae</taxon>
        <taxon>Magnaporthales</taxon>
        <taxon>Magnaporthaceae</taxon>
        <taxon>Gaeumannomyces</taxon>
    </lineage>
</organism>
<dbReference type="GeneID" id="20347091"/>
<name>J3NZD4_GAET3</name>
<dbReference type="OrthoDB" id="5367135at2759"/>
<reference evidence="2" key="3">
    <citation type="submission" date="2010-09" db="EMBL/GenBank/DDBJ databases">
        <title>Annotation of Gaeumannomyces graminis var. tritici R3-111a-1.</title>
        <authorList>
            <consortium name="The Broad Institute Genome Sequencing Platform"/>
            <person name="Ma L.-J."/>
            <person name="Dead R."/>
            <person name="Young S.K."/>
            <person name="Zeng Q."/>
            <person name="Gargeya S."/>
            <person name="Fitzgerald M."/>
            <person name="Haas B."/>
            <person name="Abouelleil A."/>
            <person name="Alvarado L."/>
            <person name="Arachchi H.M."/>
            <person name="Berlin A."/>
            <person name="Brown A."/>
            <person name="Chapman S.B."/>
            <person name="Chen Z."/>
            <person name="Dunbar C."/>
            <person name="Freedman E."/>
            <person name="Gearin G."/>
            <person name="Gellesch M."/>
            <person name="Goldberg J."/>
            <person name="Griggs A."/>
            <person name="Gujja S."/>
            <person name="Heiman D."/>
            <person name="Howarth C."/>
            <person name="Larson L."/>
            <person name="Lui A."/>
            <person name="MacDonald P.J.P."/>
            <person name="Mehta T."/>
            <person name="Montmayeur A."/>
            <person name="Murphy C."/>
            <person name="Neiman D."/>
            <person name="Pearson M."/>
            <person name="Priest M."/>
            <person name="Roberts A."/>
            <person name="Saif S."/>
            <person name="Shea T."/>
            <person name="Shenoy N."/>
            <person name="Sisk P."/>
            <person name="Stolte C."/>
            <person name="Sykes S."/>
            <person name="Yandava C."/>
            <person name="Wortman J."/>
            <person name="Nusbaum C."/>
            <person name="Birren B."/>
        </authorList>
    </citation>
    <scope>NUCLEOTIDE SEQUENCE</scope>
    <source>
        <strain evidence="2">R3-111a-1</strain>
    </source>
</reference>
<evidence type="ECO:0000313" key="2">
    <source>
        <dbReference type="EMBL" id="EJT76717.1"/>
    </source>
</evidence>
<dbReference type="EnsemblFungi" id="EJT76717">
    <property type="protein sequence ID" value="EJT76717"/>
    <property type="gene ID" value="GGTG_06633"/>
</dbReference>
<accession>J3NZD4</accession>
<evidence type="ECO:0000256" key="1">
    <source>
        <dbReference type="SAM" id="MobiDB-lite"/>
    </source>
</evidence>
<dbReference type="VEuPathDB" id="FungiDB:GGTG_06633"/>
<dbReference type="InterPro" id="IPR009003">
    <property type="entry name" value="Peptidase_S1_PA"/>
</dbReference>
<gene>
    <name evidence="3" type="primary">20347091</name>
    <name evidence="2" type="ORF">GGTG_06633</name>
</gene>
<dbReference type="STRING" id="644352.J3NZD4"/>
<dbReference type="AlphaFoldDB" id="J3NZD4"/>
<sequence>MSDVSTADWHRSWRDVPVAEEQMIGLKEVDPENCRKWVVKLRFRKHGEGNVSWGTGFFLNLPVSPYSVILTAGHNLISESGQPVEDLTILRDTGPNRPVNHSTEVKVCSNYKAQPRLANRVNDYGAILLNKDASQGGFGFSTALGSARSITPEIFVTGHHAGTATGSPSTNSGIIKHLLARYLRYKVDTICGNSDGPVWVAYGGCETAIAIQNCGADSLESPNDLSQGTRINADVLRDVCEWAGIGYFSKSLRVSQLGSPTSGLYLRLFDEYTPGRVRLGPEDLYTVFDIIPAMTPSGVTDDTKLDYVFRFHKPSGKPGDSDEDRDSDEESDRAQRAPNSTAATGDEAPLWVRWRPELSRVELSSEFRDDCLVKLIPERDAYRIQRGEFILRMGDDEIPKVPPEGRCGFYSLYESSEVTFMPLKDEVSNYPYYLFALE</sequence>
<reference evidence="3" key="4">
    <citation type="journal article" date="2015" name="G3 (Bethesda)">
        <title>Genome sequences of three phytopathogenic species of the Magnaporthaceae family of fungi.</title>
        <authorList>
            <person name="Okagaki L.H."/>
            <person name="Nunes C.C."/>
            <person name="Sailsbery J."/>
            <person name="Clay B."/>
            <person name="Brown D."/>
            <person name="John T."/>
            <person name="Oh Y."/>
            <person name="Young N."/>
            <person name="Fitzgerald M."/>
            <person name="Haas B.J."/>
            <person name="Zeng Q."/>
            <person name="Young S."/>
            <person name="Adiconis X."/>
            <person name="Fan L."/>
            <person name="Levin J.Z."/>
            <person name="Mitchell T.K."/>
            <person name="Okubara P.A."/>
            <person name="Farman M.L."/>
            <person name="Kohn L.M."/>
            <person name="Birren B."/>
            <person name="Ma L.-J."/>
            <person name="Dean R.A."/>
        </authorList>
    </citation>
    <scope>NUCLEOTIDE SEQUENCE</scope>
    <source>
        <strain evidence="3">R3-111a-1</strain>
    </source>
</reference>
<reference evidence="4" key="1">
    <citation type="submission" date="2010-07" db="EMBL/GenBank/DDBJ databases">
        <title>The genome sequence of Gaeumannomyces graminis var. tritici strain R3-111a-1.</title>
        <authorList>
            <consortium name="The Broad Institute Genome Sequencing Platform"/>
            <person name="Ma L.-J."/>
            <person name="Dead R."/>
            <person name="Young S."/>
            <person name="Zeng Q."/>
            <person name="Koehrsen M."/>
            <person name="Alvarado L."/>
            <person name="Berlin A."/>
            <person name="Chapman S.B."/>
            <person name="Chen Z."/>
            <person name="Freedman E."/>
            <person name="Gellesch M."/>
            <person name="Goldberg J."/>
            <person name="Griggs A."/>
            <person name="Gujja S."/>
            <person name="Heilman E.R."/>
            <person name="Heiman D."/>
            <person name="Hepburn T."/>
            <person name="Howarth C."/>
            <person name="Jen D."/>
            <person name="Larson L."/>
            <person name="Mehta T."/>
            <person name="Neiman D."/>
            <person name="Pearson M."/>
            <person name="Roberts A."/>
            <person name="Saif S."/>
            <person name="Shea T."/>
            <person name="Shenoy N."/>
            <person name="Sisk P."/>
            <person name="Stolte C."/>
            <person name="Sykes S."/>
            <person name="Walk T."/>
            <person name="White J."/>
            <person name="Yandava C."/>
            <person name="Haas B."/>
            <person name="Nusbaum C."/>
            <person name="Birren B."/>
        </authorList>
    </citation>
    <scope>NUCLEOTIDE SEQUENCE [LARGE SCALE GENOMIC DNA]</scope>
    <source>
        <strain evidence="4">R3-111a-1</strain>
    </source>
</reference>
<feature type="compositionally biased region" description="Acidic residues" evidence="1">
    <location>
        <begin position="321"/>
        <end position="331"/>
    </location>
</feature>
<dbReference type="Proteomes" id="UP000006039">
    <property type="component" value="Unassembled WGS sequence"/>
</dbReference>
<feature type="region of interest" description="Disordered" evidence="1">
    <location>
        <begin position="311"/>
        <end position="345"/>
    </location>
</feature>
<dbReference type="HOGENOM" id="CLU_625615_0_0_1"/>
<dbReference type="EMBL" id="GL385397">
    <property type="protein sequence ID" value="EJT76717.1"/>
    <property type="molecule type" value="Genomic_DNA"/>
</dbReference>